<keyword evidence="1" id="KW-0227">DNA damage</keyword>
<dbReference type="InterPro" id="IPR012340">
    <property type="entry name" value="NA-bd_OB-fold"/>
</dbReference>
<sequence>MTELADSKTSDVLPSARPVADLSGVGPARAKAFDALGVRTLGDLLEYFPRDYRFESEELPIARLAADQVSFARGEVVAVNYTPSHPRPRFEATLDDGTGKLALVFWNGAYLRRQIHPGKILRVQGKIGVRRGIPQMSNPKWAIVDEATERVSESRFRPVYPASVKLTSEQIGKVVAEHLGEVLPEVQEWFAPELLWKRDLIARRDAYRLIHLPANEADAKRARRRLVFDELMLMQLALGISKSLRGKGITAPVLRIDKLLDERIRKRFPFTLTHAQESAVYEIARDLQSGQPMNRLLQGDVGSGKTVVALYAMLVAVANKMQAAILAPTEVLAEQHYLTLTRAMANTSVSIELFTHRTKKQSKGGLLQALGDGKVHLAVGTQALLNEDVEFANLGLVVVDEQHKLGVRQRGTLKNKGMAPHYLIMTATPIPRTLALSYFADFDVT</sequence>
<keyword evidence="2 7" id="KW-0378">Hydrolase</keyword>
<dbReference type="InterPro" id="IPR033454">
    <property type="entry name" value="RecG_wedge"/>
</dbReference>
<keyword evidence="4" id="KW-0238">DNA-binding</keyword>
<dbReference type="GO" id="GO:0003678">
    <property type="term" value="F:DNA helicase activity"/>
    <property type="evidence" value="ECO:0007669"/>
    <property type="project" value="UniProtKB-EC"/>
</dbReference>
<dbReference type="GO" id="GO:0006281">
    <property type="term" value="P:DNA repair"/>
    <property type="evidence" value="ECO:0007669"/>
    <property type="project" value="UniProtKB-KW"/>
</dbReference>
<evidence type="ECO:0000256" key="5">
    <source>
        <dbReference type="ARBA" id="ARBA00023204"/>
    </source>
</evidence>
<protein>
    <submittedName>
        <fullName evidence="7">RecG</fullName>
        <ecNumber evidence="7">3.6.4.12</ecNumber>
    </submittedName>
</protein>
<proteinExistence type="predicted"/>
<dbReference type="Gene3D" id="3.40.50.300">
    <property type="entry name" value="P-loop containing nucleotide triphosphate hydrolases"/>
    <property type="match status" value="1"/>
</dbReference>
<dbReference type="CDD" id="cd17992">
    <property type="entry name" value="DEXHc_RecG"/>
    <property type="match status" value="1"/>
</dbReference>
<dbReference type="InterPro" id="IPR047112">
    <property type="entry name" value="RecG/Mfd"/>
</dbReference>
<organism evidence="7">
    <name type="scientific">uncultured Phycisphaerae bacterium</name>
    <dbReference type="NCBI Taxonomy" id="904963"/>
    <lineage>
        <taxon>Bacteria</taxon>
        <taxon>Pseudomonadati</taxon>
        <taxon>Planctomycetota</taxon>
        <taxon>Phycisphaerae</taxon>
        <taxon>environmental samples</taxon>
    </lineage>
</organism>
<dbReference type="SUPFAM" id="SSF50249">
    <property type="entry name" value="Nucleic acid-binding proteins"/>
    <property type="match status" value="1"/>
</dbReference>
<accession>A0A6J4PYH6</accession>
<evidence type="ECO:0000256" key="4">
    <source>
        <dbReference type="ARBA" id="ARBA00023125"/>
    </source>
</evidence>
<feature type="non-terminal residue" evidence="7">
    <location>
        <position position="445"/>
    </location>
</feature>
<dbReference type="SMART" id="SM00487">
    <property type="entry name" value="DEXDc"/>
    <property type="match status" value="1"/>
</dbReference>
<name>A0A6J4PYH6_9BACT</name>
<evidence type="ECO:0000256" key="2">
    <source>
        <dbReference type="ARBA" id="ARBA00022801"/>
    </source>
</evidence>
<evidence type="ECO:0000259" key="6">
    <source>
        <dbReference type="PROSITE" id="PS51192"/>
    </source>
</evidence>
<dbReference type="SUPFAM" id="SSF52540">
    <property type="entry name" value="P-loop containing nucleoside triphosphate hydrolases"/>
    <property type="match status" value="1"/>
</dbReference>
<dbReference type="EC" id="3.6.4.12" evidence="7"/>
<feature type="domain" description="Helicase ATP-binding" evidence="6">
    <location>
        <begin position="286"/>
        <end position="445"/>
    </location>
</feature>
<dbReference type="CDD" id="cd04488">
    <property type="entry name" value="RecG_wedge_OBF"/>
    <property type="match status" value="1"/>
</dbReference>
<dbReference type="GO" id="GO:0016787">
    <property type="term" value="F:hydrolase activity"/>
    <property type="evidence" value="ECO:0007669"/>
    <property type="project" value="UniProtKB-KW"/>
</dbReference>
<dbReference type="PANTHER" id="PTHR47964">
    <property type="entry name" value="ATP-DEPENDENT DNA HELICASE HOMOLOG RECG, CHLOROPLASTIC"/>
    <property type="match status" value="1"/>
</dbReference>
<dbReference type="InterPro" id="IPR014001">
    <property type="entry name" value="Helicase_ATP-bd"/>
</dbReference>
<dbReference type="InterPro" id="IPR027417">
    <property type="entry name" value="P-loop_NTPase"/>
</dbReference>
<dbReference type="AlphaFoldDB" id="A0A6J4PYH6"/>
<evidence type="ECO:0000256" key="1">
    <source>
        <dbReference type="ARBA" id="ARBA00022763"/>
    </source>
</evidence>
<dbReference type="PROSITE" id="PS51192">
    <property type="entry name" value="HELICASE_ATP_BIND_1"/>
    <property type="match status" value="1"/>
</dbReference>
<keyword evidence="3" id="KW-0347">Helicase</keyword>
<dbReference type="EMBL" id="CADCUQ010000725">
    <property type="protein sequence ID" value="CAA9425675.1"/>
    <property type="molecule type" value="Genomic_DNA"/>
</dbReference>
<evidence type="ECO:0000256" key="3">
    <source>
        <dbReference type="ARBA" id="ARBA00022806"/>
    </source>
</evidence>
<keyword evidence="3" id="KW-0067">ATP-binding</keyword>
<reference evidence="7" key="1">
    <citation type="submission" date="2020-02" db="EMBL/GenBank/DDBJ databases">
        <authorList>
            <person name="Meier V. D."/>
        </authorList>
    </citation>
    <scope>NUCLEOTIDE SEQUENCE</scope>
    <source>
        <strain evidence="7">AVDCRST_MAG64</strain>
    </source>
</reference>
<keyword evidence="3" id="KW-0547">Nucleotide-binding</keyword>
<dbReference type="GO" id="GO:0003677">
    <property type="term" value="F:DNA binding"/>
    <property type="evidence" value="ECO:0007669"/>
    <property type="project" value="UniProtKB-KW"/>
</dbReference>
<gene>
    <name evidence="7" type="ORF">AVDCRST_MAG64-3164</name>
</gene>
<dbReference type="Pfam" id="PF00270">
    <property type="entry name" value="DEAD"/>
    <property type="match status" value="1"/>
</dbReference>
<dbReference type="Pfam" id="PF17191">
    <property type="entry name" value="RecG_wedge"/>
    <property type="match status" value="1"/>
</dbReference>
<keyword evidence="5" id="KW-0234">DNA repair</keyword>
<dbReference type="Gene3D" id="2.40.50.140">
    <property type="entry name" value="Nucleic acid-binding proteins"/>
    <property type="match status" value="1"/>
</dbReference>
<dbReference type="InterPro" id="IPR011545">
    <property type="entry name" value="DEAD/DEAH_box_helicase_dom"/>
</dbReference>
<evidence type="ECO:0000313" key="7">
    <source>
        <dbReference type="EMBL" id="CAA9425675.1"/>
    </source>
</evidence>
<dbReference type="PANTHER" id="PTHR47964:SF1">
    <property type="entry name" value="ATP-DEPENDENT DNA HELICASE HOMOLOG RECG, CHLOROPLASTIC"/>
    <property type="match status" value="1"/>
</dbReference>
<dbReference type="GO" id="GO:0005524">
    <property type="term" value="F:ATP binding"/>
    <property type="evidence" value="ECO:0007669"/>
    <property type="project" value="InterPro"/>
</dbReference>